<gene>
    <name evidence="1" type="ORF">F8M41_023514</name>
</gene>
<dbReference type="Proteomes" id="UP000439903">
    <property type="component" value="Unassembled WGS sequence"/>
</dbReference>
<keyword evidence="2" id="KW-1185">Reference proteome</keyword>
<dbReference type="AlphaFoldDB" id="A0A8H4AD77"/>
<dbReference type="InterPro" id="IPR009003">
    <property type="entry name" value="Peptidase_S1_PA"/>
</dbReference>
<sequence length="254" mass="28314">MYDPVFLYYYCEEIDDNFPSPNNMELEKRNNNIVVEIMAGDGLQKGAKHYGVCTAGFVAITKKKNITCIATAGHCYLNDNYYLHPWNSRPTGYIIGQMDVAFEHKIDFGLIPIVGNVKPVPSIRNTDSRKYRELLIDDIITVSHYGVHLCVSGYFSHVKCGHVKALSGFISLPKGFHENLFFVGLTCRYGDSGAPFFSYKQDLKRVSLNGILAGGLTNIIGDKVYGDIMGVITIDSILNTLRKDGRKIIVVTAK</sequence>
<dbReference type="EMBL" id="WTPW01000767">
    <property type="protein sequence ID" value="KAF0482053.1"/>
    <property type="molecule type" value="Genomic_DNA"/>
</dbReference>
<organism evidence="1 2">
    <name type="scientific">Gigaspora margarita</name>
    <dbReference type="NCBI Taxonomy" id="4874"/>
    <lineage>
        <taxon>Eukaryota</taxon>
        <taxon>Fungi</taxon>
        <taxon>Fungi incertae sedis</taxon>
        <taxon>Mucoromycota</taxon>
        <taxon>Glomeromycotina</taxon>
        <taxon>Glomeromycetes</taxon>
        <taxon>Diversisporales</taxon>
        <taxon>Gigasporaceae</taxon>
        <taxon>Gigaspora</taxon>
    </lineage>
</organism>
<protein>
    <recommendedName>
        <fullName evidence="3">Serine protease</fullName>
    </recommendedName>
</protein>
<dbReference type="InterPro" id="IPR043504">
    <property type="entry name" value="Peptidase_S1_PA_chymotrypsin"/>
</dbReference>
<dbReference type="OrthoDB" id="3762657at2759"/>
<name>A0A8H4AD77_GIGMA</name>
<evidence type="ECO:0000313" key="1">
    <source>
        <dbReference type="EMBL" id="KAF0482053.1"/>
    </source>
</evidence>
<evidence type="ECO:0000313" key="2">
    <source>
        <dbReference type="Proteomes" id="UP000439903"/>
    </source>
</evidence>
<dbReference type="Gene3D" id="2.40.10.10">
    <property type="entry name" value="Trypsin-like serine proteases"/>
    <property type="match status" value="2"/>
</dbReference>
<reference evidence="1 2" key="1">
    <citation type="journal article" date="2019" name="Environ. Microbiol.">
        <title>At the nexus of three kingdoms: the genome of the mycorrhizal fungus Gigaspora margarita provides insights into plant, endobacterial and fungal interactions.</title>
        <authorList>
            <person name="Venice F."/>
            <person name="Ghignone S."/>
            <person name="Salvioli di Fossalunga A."/>
            <person name="Amselem J."/>
            <person name="Novero M."/>
            <person name="Xianan X."/>
            <person name="Sedzielewska Toro K."/>
            <person name="Morin E."/>
            <person name="Lipzen A."/>
            <person name="Grigoriev I.V."/>
            <person name="Henrissat B."/>
            <person name="Martin F.M."/>
            <person name="Bonfante P."/>
        </authorList>
    </citation>
    <scope>NUCLEOTIDE SEQUENCE [LARGE SCALE GENOMIC DNA]</scope>
    <source>
        <strain evidence="1 2">BEG34</strain>
    </source>
</reference>
<proteinExistence type="predicted"/>
<accession>A0A8H4AD77</accession>
<evidence type="ECO:0008006" key="3">
    <source>
        <dbReference type="Google" id="ProtNLM"/>
    </source>
</evidence>
<comment type="caution">
    <text evidence="1">The sequence shown here is derived from an EMBL/GenBank/DDBJ whole genome shotgun (WGS) entry which is preliminary data.</text>
</comment>
<dbReference type="SUPFAM" id="SSF50494">
    <property type="entry name" value="Trypsin-like serine proteases"/>
    <property type="match status" value="1"/>
</dbReference>